<feature type="transmembrane region" description="Helical" evidence="1">
    <location>
        <begin position="253"/>
        <end position="274"/>
    </location>
</feature>
<keyword evidence="1" id="KW-1133">Transmembrane helix</keyword>
<accession>A0ABU3NTJ8</accession>
<organism evidence="2 3">
    <name type="scientific">Thermanaerothrix solaris</name>
    <dbReference type="NCBI Taxonomy" id="3058434"/>
    <lineage>
        <taxon>Bacteria</taxon>
        <taxon>Bacillati</taxon>
        <taxon>Chloroflexota</taxon>
        <taxon>Anaerolineae</taxon>
        <taxon>Anaerolineales</taxon>
        <taxon>Anaerolineaceae</taxon>
        <taxon>Thermanaerothrix</taxon>
    </lineage>
</organism>
<feature type="transmembrane region" description="Helical" evidence="1">
    <location>
        <begin position="103"/>
        <end position="123"/>
    </location>
</feature>
<evidence type="ECO:0000313" key="3">
    <source>
        <dbReference type="Proteomes" id="UP001254165"/>
    </source>
</evidence>
<feature type="transmembrane region" description="Helical" evidence="1">
    <location>
        <begin position="77"/>
        <end position="97"/>
    </location>
</feature>
<dbReference type="EMBL" id="JAUHMF010000004">
    <property type="protein sequence ID" value="MDT8899462.1"/>
    <property type="molecule type" value="Genomic_DNA"/>
</dbReference>
<proteinExistence type="predicted"/>
<keyword evidence="1" id="KW-0472">Membrane</keyword>
<evidence type="ECO:0000256" key="1">
    <source>
        <dbReference type="SAM" id="Phobius"/>
    </source>
</evidence>
<name>A0ABU3NTJ8_9CHLR</name>
<comment type="caution">
    <text evidence="2">The sequence shown here is derived from an EMBL/GenBank/DDBJ whole genome shotgun (WGS) entry which is preliminary data.</text>
</comment>
<feature type="transmembrane region" description="Helical" evidence="1">
    <location>
        <begin position="280"/>
        <end position="298"/>
    </location>
</feature>
<dbReference type="RefSeq" id="WP_315626189.1">
    <property type="nucleotide sequence ID" value="NZ_JAUHMF010000004.1"/>
</dbReference>
<keyword evidence="1" id="KW-0812">Transmembrane</keyword>
<protein>
    <recommendedName>
        <fullName evidence="4">Type II secretion system protein GspF domain-containing protein</fullName>
    </recommendedName>
</protein>
<evidence type="ECO:0000313" key="2">
    <source>
        <dbReference type="EMBL" id="MDT8899462.1"/>
    </source>
</evidence>
<dbReference type="Proteomes" id="UP001254165">
    <property type="component" value="Unassembled WGS sequence"/>
</dbReference>
<gene>
    <name evidence="2" type="ORF">QYE77_14450</name>
</gene>
<reference evidence="2 3" key="1">
    <citation type="submission" date="2023-07" db="EMBL/GenBank/DDBJ databases">
        <title>Novel species of Thermanaerothrix with wide hydrolytic capabilities.</title>
        <authorList>
            <person name="Zayulina K.S."/>
            <person name="Podosokorskaya O.A."/>
            <person name="Elcheninov A.G."/>
        </authorList>
    </citation>
    <scope>NUCLEOTIDE SEQUENCE [LARGE SCALE GENOMIC DNA]</scope>
    <source>
        <strain evidence="2 3">4228-RoL</strain>
    </source>
</reference>
<keyword evidence="3" id="KW-1185">Reference proteome</keyword>
<feature type="transmembrane region" description="Helical" evidence="1">
    <location>
        <begin position="6"/>
        <end position="26"/>
    </location>
</feature>
<evidence type="ECO:0008006" key="4">
    <source>
        <dbReference type="Google" id="ProtNLM"/>
    </source>
</evidence>
<sequence>MTGVIAQILMALSLAALAYYAFEALAQKRGRAAKTLADYYQPLSPQEEKPVRTGSFEHKVRLAGMQYRLNVVGKEKAYYYGAMAVVGLVALVVLVFLGVPLPLYLLVPVLGWVVVSGQVNGAWSKMRLALEKELPTFLLRMSATIQATPNVPEAVADVTASLDPAGPLQAWLKRLLSAMQTGGRKGLEEMREEAAAISPSLMLAVMELERLWETGGSGYVEAFRLASENLASILEGRAMAAAKADGAWGTIRIILLALGGSLVVAMSSSAGGGLFNTPTVQIGLLVALAWAALGWNVIGDMIREVME</sequence>